<dbReference type="EMBL" id="AZDX01000001">
    <property type="protein sequence ID" value="KRL08292.1"/>
    <property type="molecule type" value="Genomic_DNA"/>
</dbReference>
<dbReference type="PANTHER" id="PTHR34824:SF1">
    <property type="entry name" value="HEAT-INDUCIBLE TRANSCRIPTION REPRESSOR HRCA"/>
    <property type="match status" value="1"/>
</dbReference>
<dbReference type="Gene3D" id="3.30.390.60">
    <property type="entry name" value="Heat-inducible transcription repressor hrca homolog, domain 3"/>
    <property type="match status" value="1"/>
</dbReference>
<reference evidence="8 9" key="1">
    <citation type="journal article" date="2015" name="Genome Announc.">
        <title>Expanding the biotechnology potential of lactobacilli through comparative genomics of 213 strains and associated genera.</title>
        <authorList>
            <person name="Sun Z."/>
            <person name="Harris H.M."/>
            <person name="McCann A."/>
            <person name="Guo C."/>
            <person name="Argimon S."/>
            <person name="Zhang W."/>
            <person name="Yang X."/>
            <person name="Jeffery I.B."/>
            <person name="Cooney J.C."/>
            <person name="Kagawa T.F."/>
            <person name="Liu W."/>
            <person name="Song Y."/>
            <person name="Salvetti E."/>
            <person name="Wrobel A."/>
            <person name="Rasinkangas P."/>
            <person name="Parkhill J."/>
            <person name="Rea M.C."/>
            <person name="O'Sullivan O."/>
            <person name="Ritari J."/>
            <person name="Douillard F.P."/>
            <person name="Paul Ross R."/>
            <person name="Yang R."/>
            <person name="Briner A.E."/>
            <person name="Felis G.E."/>
            <person name="de Vos W.M."/>
            <person name="Barrangou R."/>
            <person name="Klaenhammer T.R."/>
            <person name="Caufield P.W."/>
            <person name="Cui Y."/>
            <person name="Zhang H."/>
            <person name="O'Toole P.W."/>
        </authorList>
    </citation>
    <scope>NUCLEOTIDE SEQUENCE [LARGE SCALE GENOMIC DNA]</scope>
    <source>
        <strain evidence="8 9">DSM 19519</strain>
    </source>
</reference>
<evidence type="ECO:0000256" key="1">
    <source>
        <dbReference type="ARBA" id="ARBA00022491"/>
    </source>
</evidence>
<dbReference type="InterPro" id="IPR002571">
    <property type="entry name" value="HrcA"/>
</dbReference>
<keyword evidence="9" id="KW-1185">Reference proteome</keyword>
<feature type="domain" description="Winged helix-turn-helix transcription repressor HrcA DNA-binding" evidence="7">
    <location>
        <begin position="8"/>
        <end position="79"/>
    </location>
</feature>
<dbReference type="GO" id="GO:0003677">
    <property type="term" value="F:DNA binding"/>
    <property type="evidence" value="ECO:0007669"/>
    <property type="project" value="InterPro"/>
</dbReference>
<proteinExistence type="inferred from homology"/>
<keyword evidence="4 5" id="KW-0804">Transcription</keyword>
<dbReference type="PIRSF" id="PIRSF005485">
    <property type="entry name" value="HrcA"/>
    <property type="match status" value="1"/>
</dbReference>
<keyword evidence="3 5" id="KW-0346">Stress response</keyword>
<comment type="caution">
    <text evidence="8">The sequence shown here is derived from an EMBL/GenBank/DDBJ whole genome shotgun (WGS) entry which is preliminary data.</text>
</comment>
<accession>A0A0R1MRH5</accession>
<dbReference type="InterPro" id="IPR023120">
    <property type="entry name" value="WHTH_transcript_rep_HrcA_IDD"/>
</dbReference>
<comment type="similarity">
    <text evidence="5">Belongs to the HrcA family.</text>
</comment>
<protein>
    <recommendedName>
        <fullName evidence="5">Heat-inducible transcription repressor HrcA</fullName>
    </recommendedName>
</protein>
<keyword evidence="2 5" id="KW-0805">Transcription regulation</keyword>
<sequence length="351" mass="39478">MLIEVIEMLTERQLLILEAIIQEYTTVGKPVGSKSLGEQLPMQVSSATIRNEMVALEHLGFINKEHSSSGRVPTLKGYRYYIDNLVKPDVVNQEQLEDIRSSFGNNFYKIDEIVAESARILSDMTNYTAIAFKPETKNIKFQGFKVLPVGNQQLMMMLVTSDGNIESQLFNVPRGLGGDEIEAVIRVINDRIVGLPLDQVIERLHETIPLLLHYVRRPVGFLDIFGNILERSAREQFFVSGKLNLLNFVGEADVNQIKDLYSLIERSEDISNLIGNSSGTIQVKIGDELTNSSLSNYSLISTTYDVAQHGQGLIALLGPTNMPYSKMIGLVQTFQEELARKLLDYYSFYDD</sequence>
<dbReference type="PANTHER" id="PTHR34824">
    <property type="entry name" value="HEAT-INDUCIBLE TRANSCRIPTION REPRESSOR HRCA"/>
    <property type="match status" value="1"/>
</dbReference>
<evidence type="ECO:0000313" key="8">
    <source>
        <dbReference type="EMBL" id="KRL08292.1"/>
    </source>
</evidence>
<dbReference type="InterPro" id="IPR021153">
    <property type="entry name" value="HrcA_C"/>
</dbReference>
<dbReference type="Pfam" id="PF03444">
    <property type="entry name" value="WHD_HrcA"/>
    <property type="match status" value="1"/>
</dbReference>
<dbReference type="InterPro" id="IPR036390">
    <property type="entry name" value="WH_DNA-bd_sf"/>
</dbReference>
<dbReference type="InterPro" id="IPR029016">
    <property type="entry name" value="GAF-like_dom_sf"/>
</dbReference>
<evidence type="ECO:0000259" key="7">
    <source>
        <dbReference type="Pfam" id="PF03444"/>
    </source>
</evidence>
<dbReference type="PATRIC" id="fig|1423759.3.peg.82"/>
<organism evidence="8 9">
    <name type="scientific">Liquorilactobacillus hordei DSM 19519</name>
    <dbReference type="NCBI Taxonomy" id="1423759"/>
    <lineage>
        <taxon>Bacteria</taxon>
        <taxon>Bacillati</taxon>
        <taxon>Bacillota</taxon>
        <taxon>Bacilli</taxon>
        <taxon>Lactobacillales</taxon>
        <taxon>Lactobacillaceae</taxon>
        <taxon>Liquorilactobacillus</taxon>
    </lineage>
</organism>
<dbReference type="InterPro" id="IPR005104">
    <property type="entry name" value="WHTH_HrcA_DNA-bd"/>
</dbReference>
<dbReference type="Gene3D" id="3.30.450.40">
    <property type="match status" value="1"/>
</dbReference>
<dbReference type="Proteomes" id="UP000051448">
    <property type="component" value="Unassembled WGS sequence"/>
</dbReference>
<name>A0A0R1MRH5_9LACO</name>
<gene>
    <name evidence="5" type="primary">hrcA</name>
    <name evidence="8" type="ORF">FC92_GL000082</name>
</gene>
<evidence type="ECO:0000256" key="4">
    <source>
        <dbReference type="ARBA" id="ARBA00023163"/>
    </source>
</evidence>
<dbReference type="InterPro" id="IPR036388">
    <property type="entry name" value="WH-like_DNA-bd_sf"/>
</dbReference>
<keyword evidence="1 5" id="KW-0678">Repressor</keyword>
<comment type="function">
    <text evidence="5">Negative regulator of class I heat shock genes (grpE-dnaK-dnaJ and groELS operons). Prevents heat-shock induction of these operons.</text>
</comment>
<evidence type="ECO:0000256" key="2">
    <source>
        <dbReference type="ARBA" id="ARBA00023015"/>
    </source>
</evidence>
<dbReference type="Gene3D" id="1.10.10.10">
    <property type="entry name" value="Winged helix-like DNA-binding domain superfamily/Winged helix DNA-binding domain"/>
    <property type="match status" value="1"/>
</dbReference>
<dbReference type="SUPFAM" id="SSF46785">
    <property type="entry name" value="Winged helix' DNA-binding domain"/>
    <property type="match status" value="1"/>
</dbReference>
<dbReference type="AlphaFoldDB" id="A0A0R1MRH5"/>
<dbReference type="GO" id="GO:0045892">
    <property type="term" value="P:negative regulation of DNA-templated transcription"/>
    <property type="evidence" value="ECO:0007669"/>
    <property type="project" value="UniProtKB-UniRule"/>
</dbReference>
<evidence type="ECO:0000313" key="9">
    <source>
        <dbReference type="Proteomes" id="UP000051448"/>
    </source>
</evidence>
<evidence type="ECO:0000256" key="5">
    <source>
        <dbReference type="HAMAP-Rule" id="MF_00081"/>
    </source>
</evidence>
<evidence type="ECO:0000259" key="6">
    <source>
        <dbReference type="Pfam" id="PF01628"/>
    </source>
</evidence>
<dbReference type="NCBIfam" id="TIGR00331">
    <property type="entry name" value="hrcA"/>
    <property type="match status" value="1"/>
</dbReference>
<feature type="domain" description="Heat-inducible transcription repressor HrcA C-terminal" evidence="6">
    <location>
        <begin position="111"/>
        <end position="328"/>
    </location>
</feature>
<evidence type="ECO:0000256" key="3">
    <source>
        <dbReference type="ARBA" id="ARBA00023016"/>
    </source>
</evidence>
<dbReference type="SUPFAM" id="SSF55781">
    <property type="entry name" value="GAF domain-like"/>
    <property type="match status" value="1"/>
</dbReference>
<dbReference type="STRING" id="1423759.FC92_GL000082"/>
<dbReference type="HAMAP" id="MF_00081">
    <property type="entry name" value="HrcA"/>
    <property type="match status" value="1"/>
</dbReference>
<dbReference type="Pfam" id="PF01628">
    <property type="entry name" value="HrcA"/>
    <property type="match status" value="1"/>
</dbReference>